<dbReference type="AlphaFoldDB" id="A0A163HP68"/>
<dbReference type="EMBL" id="JYNV01000129">
    <property type="protein sequence ID" value="KZM25389.1"/>
    <property type="molecule type" value="Genomic_DNA"/>
</dbReference>
<gene>
    <name evidence="1" type="ORF">ST47_g3484</name>
</gene>
<accession>A0A163HP68</accession>
<keyword evidence="2" id="KW-1185">Reference proteome</keyword>
<evidence type="ECO:0000313" key="2">
    <source>
        <dbReference type="Proteomes" id="UP000076837"/>
    </source>
</evidence>
<comment type="caution">
    <text evidence="1">The sequence shown here is derived from an EMBL/GenBank/DDBJ whole genome shotgun (WGS) entry which is preliminary data.</text>
</comment>
<reference evidence="1 2" key="1">
    <citation type="journal article" date="2016" name="Sci. Rep.">
        <title>Draft genome sequencing and secretome analysis of fungal phytopathogen Ascochyta rabiei provides insight into the necrotrophic effector repertoire.</title>
        <authorList>
            <person name="Verma S."/>
            <person name="Gazara R.K."/>
            <person name="Nizam S."/>
            <person name="Parween S."/>
            <person name="Chattopadhyay D."/>
            <person name="Verma P.K."/>
        </authorList>
    </citation>
    <scope>NUCLEOTIDE SEQUENCE [LARGE SCALE GENOMIC DNA]</scope>
    <source>
        <strain evidence="1 2">ArDII</strain>
    </source>
</reference>
<proteinExistence type="predicted"/>
<protein>
    <submittedName>
        <fullName evidence="1">Uncharacterized protein</fullName>
    </submittedName>
</protein>
<name>A0A163HP68_DIDRA</name>
<dbReference type="OrthoDB" id="3783050at2759"/>
<evidence type="ECO:0000313" key="1">
    <source>
        <dbReference type="EMBL" id="KZM25389.1"/>
    </source>
</evidence>
<sequence length="315" mass="35174">MARRHGYNRSSTCFRPSIYDDYALSDYACLVVFLAVYLGTLITLCIVRRGTGAGKHLIGLPYMLALSFKFIQQAINFVSSTLQACEVTYGSTDVYSWIIAINVFYGLETIMLLFVVLWTLNTMLRKQLGHNPSALRMGLIAVLTILGILNAVSVILYSYTSWLSRDYRNLVDFNYTAVYYVDLAFWSVYLASILASATLSLLAVRSPKTKRVAGGLLVLWASILYLSLFVYSLIPVIRSSVLFIPQGQISRAGYLAMYWISSLFHALVFISIIGIAKDGTWRPNTFAATGAPVEREHDAYDHQQDPVYDGAGQRA</sequence>
<dbReference type="Proteomes" id="UP000076837">
    <property type="component" value="Unassembled WGS sequence"/>
</dbReference>
<organism evidence="1 2">
    <name type="scientific">Didymella rabiei</name>
    <name type="common">Chickpea ascochyta blight fungus</name>
    <name type="synonym">Mycosphaerella rabiei</name>
    <dbReference type="NCBI Taxonomy" id="5454"/>
    <lineage>
        <taxon>Eukaryota</taxon>
        <taxon>Fungi</taxon>
        <taxon>Dikarya</taxon>
        <taxon>Ascomycota</taxon>
        <taxon>Pezizomycotina</taxon>
        <taxon>Dothideomycetes</taxon>
        <taxon>Pleosporomycetidae</taxon>
        <taxon>Pleosporales</taxon>
        <taxon>Pleosporineae</taxon>
        <taxon>Didymellaceae</taxon>
        <taxon>Ascochyta</taxon>
    </lineage>
</organism>